<evidence type="ECO:0000256" key="3">
    <source>
        <dbReference type="ARBA" id="ARBA00023163"/>
    </source>
</evidence>
<keyword evidence="4" id="KW-0539">Nucleus</keyword>
<dbReference type="RefSeq" id="XP_001272718.1">
    <property type="nucleotide sequence ID" value="XM_001272717.1"/>
</dbReference>
<evidence type="ECO:0000313" key="7">
    <source>
        <dbReference type="Proteomes" id="UP000006701"/>
    </source>
</evidence>
<dbReference type="PANTHER" id="PTHR31001:SF74">
    <property type="entry name" value="ZN(II)2CYS6 TRANSCRIPTION FACTOR (EUROFUNG)"/>
    <property type="match status" value="1"/>
</dbReference>
<dbReference type="GO" id="GO:0005634">
    <property type="term" value="C:nucleus"/>
    <property type="evidence" value="ECO:0007669"/>
    <property type="project" value="UniProtKB-SubCell"/>
</dbReference>
<keyword evidence="3" id="KW-0804">Transcription</keyword>
<dbReference type="SMART" id="SM00906">
    <property type="entry name" value="Fungal_trans"/>
    <property type="match status" value="1"/>
</dbReference>
<dbReference type="GO" id="GO:0003677">
    <property type="term" value="F:DNA binding"/>
    <property type="evidence" value="ECO:0007669"/>
    <property type="project" value="InterPro"/>
</dbReference>
<evidence type="ECO:0000313" key="6">
    <source>
        <dbReference type="EMBL" id="EAW11292.1"/>
    </source>
</evidence>
<dbReference type="HOGENOM" id="CLU_007426_5_1_1"/>
<dbReference type="InterPro" id="IPR007219">
    <property type="entry name" value="XnlR_reg_dom"/>
</dbReference>
<proteinExistence type="predicted"/>
<keyword evidence="2" id="KW-0805">Transcription regulation</keyword>
<keyword evidence="7" id="KW-1185">Reference proteome</keyword>
<reference evidence="6 7" key="1">
    <citation type="journal article" date="2008" name="PLoS Genet.">
        <title>Genomic islands in the pathogenic filamentous fungus Aspergillus fumigatus.</title>
        <authorList>
            <person name="Fedorova N.D."/>
            <person name="Khaldi N."/>
            <person name="Joardar V.S."/>
            <person name="Maiti R."/>
            <person name="Amedeo P."/>
            <person name="Anderson M.J."/>
            <person name="Crabtree J."/>
            <person name="Silva J.C."/>
            <person name="Badger J.H."/>
            <person name="Albarraq A."/>
            <person name="Angiuoli S."/>
            <person name="Bussey H."/>
            <person name="Bowyer P."/>
            <person name="Cotty P.J."/>
            <person name="Dyer P.S."/>
            <person name="Egan A."/>
            <person name="Galens K."/>
            <person name="Fraser-Liggett C.M."/>
            <person name="Haas B.J."/>
            <person name="Inman J.M."/>
            <person name="Kent R."/>
            <person name="Lemieux S."/>
            <person name="Malavazi I."/>
            <person name="Orvis J."/>
            <person name="Roemer T."/>
            <person name="Ronning C.M."/>
            <person name="Sundaram J.P."/>
            <person name="Sutton G."/>
            <person name="Turner G."/>
            <person name="Venter J.C."/>
            <person name="White O.R."/>
            <person name="Whitty B.R."/>
            <person name="Youngman P."/>
            <person name="Wolfe K.H."/>
            <person name="Goldman G.H."/>
            <person name="Wortman J.R."/>
            <person name="Jiang B."/>
            <person name="Denning D.W."/>
            <person name="Nierman W.C."/>
        </authorList>
    </citation>
    <scope>NUCLEOTIDE SEQUENCE [LARGE SCALE GENOMIC DNA]</scope>
    <source>
        <strain evidence="7">ATCC 1007 / CBS 513.65 / DSM 816 / NCTC 3887 / NRRL 1</strain>
    </source>
</reference>
<dbReference type="InterPro" id="IPR050613">
    <property type="entry name" value="Sec_Metabolite_Reg"/>
</dbReference>
<protein>
    <submittedName>
        <fullName evidence="6">Fungal specific transcription factor domain protein</fullName>
    </submittedName>
</protein>
<dbReference type="EMBL" id="DS027052">
    <property type="protein sequence ID" value="EAW11292.1"/>
    <property type="molecule type" value="Genomic_DNA"/>
</dbReference>
<dbReference type="GeneID" id="4705123"/>
<evidence type="ECO:0000256" key="4">
    <source>
        <dbReference type="ARBA" id="ARBA00023242"/>
    </source>
</evidence>
<dbReference type="PANTHER" id="PTHR31001">
    <property type="entry name" value="UNCHARACTERIZED TRANSCRIPTIONAL REGULATORY PROTEIN"/>
    <property type="match status" value="1"/>
</dbReference>
<dbReference type="CDD" id="cd12148">
    <property type="entry name" value="fungal_TF_MHR"/>
    <property type="match status" value="1"/>
</dbReference>
<dbReference type="Proteomes" id="UP000006701">
    <property type="component" value="Unassembled WGS sequence"/>
</dbReference>
<evidence type="ECO:0000256" key="2">
    <source>
        <dbReference type="ARBA" id="ARBA00023015"/>
    </source>
</evidence>
<dbReference type="KEGG" id="act:ACLA_089840"/>
<accession>A1CEJ3</accession>
<name>A1CEJ3_ASPCL</name>
<evidence type="ECO:0000259" key="5">
    <source>
        <dbReference type="SMART" id="SM00906"/>
    </source>
</evidence>
<dbReference type="GO" id="GO:0006351">
    <property type="term" value="P:DNA-templated transcription"/>
    <property type="evidence" value="ECO:0007669"/>
    <property type="project" value="InterPro"/>
</dbReference>
<dbReference type="Pfam" id="PF04082">
    <property type="entry name" value="Fungal_trans"/>
    <property type="match status" value="1"/>
</dbReference>
<feature type="domain" description="Xylanolytic transcriptional activator regulatory" evidence="5">
    <location>
        <begin position="192"/>
        <end position="266"/>
    </location>
</feature>
<dbReference type="eggNOG" id="ENOG502SHVI">
    <property type="taxonomic scope" value="Eukaryota"/>
</dbReference>
<dbReference type="OMA" id="TIWLHRK"/>
<dbReference type="AlphaFoldDB" id="A1CEJ3"/>
<evidence type="ECO:0000256" key="1">
    <source>
        <dbReference type="ARBA" id="ARBA00004123"/>
    </source>
</evidence>
<comment type="subcellular location">
    <subcellularLocation>
        <location evidence="1">Nucleus</location>
    </subcellularLocation>
</comment>
<dbReference type="GO" id="GO:0008270">
    <property type="term" value="F:zinc ion binding"/>
    <property type="evidence" value="ECO:0007669"/>
    <property type="project" value="InterPro"/>
</dbReference>
<sequence length="535" mass="61421">MRLHSHGNNYVGSVHWAPVLDSISELRDHYEEEEEARMLATNDHMRHHVGGPRLLYEPVLATKADLVASIPARPVVDRMVARYFNARGVVPEIVHSGRFLQEYERFWLEPAAASYIWIGLLCSVMCLSTQYQQWIGDSADPETPVRVQLFQEQTVHCLVLGQYTRGVDYVLETIINYLVSETFLSQDDDIGIWLVHGMLVQLALSRGYHRDPRNFSKTSIFAGEMRRRVWAVIVQIDLRLSGQMALPRLLKLQQYDTAEPRNLLDTDFNEDTVELPPSRPETEITPVLYSLAKNRIDKMNGPVNDTQEHPYTEIMELHHKLEKLGDSLPPVFKWQPLSQSFMVQPQIVMHRVLLQLSIQRTVIWLHRKYLAPSYTQAHYASSRSACIQAAIKILELQQIVEEETQRDGLLYPVRWMFMSSRLRAVFLLGISILCYYVQLVKSSPDVSLDQDTGTLIHTLLCDTYPLWLRLSTVPRDVQRVVEHLRALLGLTGGQEGVARLASFPTVVSSLFMTPQDAAESLDQFRNQIYEGNRMK</sequence>
<organism evidence="6 7">
    <name type="scientific">Aspergillus clavatus (strain ATCC 1007 / CBS 513.65 / DSM 816 / NCTC 3887 / NRRL 1 / QM 1276 / 107)</name>
    <dbReference type="NCBI Taxonomy" id="344612"/>
    <lineage>
        <taxon>Eukaryota</taxon>
        <taxon>Fungi</taxon>
        <taxon>Dikarya</taxon>
        <taxon>Ascomycota</taxon>
        <taxon>Pezizomycotina</taxon>
        <taxon>Eurotiomycetes</taxon>
        <taxon>Eurotiomycetidae</taxon>
        <taxon>Eurotiales</taxon>
        <taxon>Aspergillaceae</taxon>
        <taxon>Aspergillus</taxon>
        <taxon>Aspergillus subgen. Fumigati</taxon>
    </lineage>
</organism>
<dbReference type="OrthoDB" id="4934715at2759"/>
<dbReference type="VEuPathDB" id="FungiDB:ACLA_089840"/>
<gene>
    <name evidence="6" type="ORF">ACLA_089840</name>
</gene>